<dbReference type="EMBL" id="LJGZ01000090">
    <property type="protein sequence ID" value="OEV18720.1"/>
    <property type="molecule type" value="Genomic_DNA"/>
</dbReference>
<dbReference type="InterPro" id="IPR006521">
    <property type="entry name" value="Tail_protein_I"/>
</dbReference>
<evidence type="ECO:0000313" key="2">
    <source>
        <dbReference type="EMBL" id="OEV18720.1"/>
    </source>
</evidence>
<organism evidence="1 3">
    <name type="scientific">Streptomyces nanshensis</name>
    <dbReference type="NCBI Taxonomy" id="518642"/>
    <lineage>
        <taxon>Bacteria</taxon>
        <taxon>Bacillati</taxon>
        <taxon>Actinomycetota</taxon>
        <taxon>Actinomycetes</taxon>
        <taxon>Kitasatosporales</taxon>
        <taxon>Streptomycetaceae</taxon>
        <taxon>Streptomyces</taxon>
    </lineage>
</organism>
<dbReference type="Proteomes" id="UP000175971">
    <property type="component" value="Unassembled WGS sequence"/>
</dbReference>
<gene>
    <name evidence="1" type="ORF">AN221_20930</name>
    <name evidence="2" type="ORF">AN221_20940</name>
</gene>
<proteinExistence type="predicted"/>
<name>A0A1E7LRC3_9ACTN</name>
<dbReference type="OrthoDB" id="370073at2"/>
<dbReference type="RefSeq" id="WP_070202232.1">
    <property type="nucleotide sequence ID" value="NZ_LJGZ01000090.1"/>
</dbReference>
<keyword evidence="3" id="KW-1185">Reference proteome</keyword>
<comment type="caution">
    <text evidence="1">The sequence shown here is derived from an EMBL/GenBank/DDBJ whole genome shotgun (WGS) entry which is preliminary data.</text>
</comment>
<dbReference type="PATRIC" id="fig|518642.7.peg.1638"/>
<evidence type="ECO:0000313" key="1">
    <source>
        <dbReference type="EMBL" id="OEV18718.1"/>
    </source>
</evidence>
<dbReference type="InterPro" id="IPR011748">
    <property type="entry name" value="Unchr_phage_tail-like"/>
</dbReference>
<dbReference type="Pfam" id="PF09684">
    <property type="entry name" value="Tail_P2_I"/>
    <property type="match status" value="1"/>
</dbReference>
<accession>A0A1E7LRC3</accession>
<dbReference type="EMBL" id="LJGZ01000090">
    <property type="protein sequence ID" value="OEV18718.1"/>
    <property type="molecule type" value="Genomic_DNA"/>
</dbReference>
<reference evidence="1 3" key="1">
    <citation type="journal article" date="2016" name="Front. Microbiol.">
        <title>Comparative Genomics Analysis of Streptomyces Species Reveals Their Adaptation to the Marine Environment and Their Diversity at the Genomic Level.</title>
        <authorList>
            <person name="Tian X."/>
            <person name="Zhang Z."/>
            <person name="Yang T."/>
            <person name="Chen M."/>
            <person name="Li J."/>
            <person name="Chen F."/>
            <person name="Yang J."/>
            <person name="Li W."/>
            <person name="Zhang B."/>
            <person name="Zhang Z."/>
            <person name="Wu J."/>
            <person name="Zhang C."/>
            <person name="Long L."/>
            <person name="Xiao J."/>
        </authorList>
    </citation>
    <scope>NUCLEOTIDE SEQUENCE [LARGE SCALE GENOMIC DNA]</scope>
    <source>
        <strain evidence="1 3">SCSIO M10372</strain>
    </source>
</reference>
<evidence type="ECO:0000313" key="3">
    <source>
        <dbReference type="Proteomes" id="UP000175971"/>
    </source>
</evidence>
<sequence length="197" mass="20730">MSGRAAVPGLPSRYPIGELLPALYADDDLAQRFTAGLDTVLAPVLSTLDNLPAYFDPALAPADFLPWLATWVGAGIDPAWPPELQRAVVARAVELHRWRGTRRGLVDHLRLCFGVHADVRDGGGVAWSAEPGTELPPAPTGELLVRVWPVAPGATVDAARVLEVVTASCPVHLTCRVEILPGPPEAAPGTTTETTGG</sequence>
<protein>
    <submittedName>
        <fullName evidence="1">Phage tail protein</fullName>
    </submittedName>
</protein>
<dbReference type="AlphaFoldDB" id="A0A1E7LRC3"/>
<dbReference type="NCBIfam" id="TIGR02242">
    <property type="entry name" value="tail_TIGR02242"/>
    <property type="match status" value="1"/>
</dbReference>